<feature type="transmembrane region" description="Helical" evidence="3">
    <location>
        <begin position="24"/>
        <end position="41"/>
    </location>
</feature>
<keyword evidence="5" id="KW-0808">Transferase</keyword>
<keyword evidence="1" id="KW-0378">Hydrolase</keyword>
<dbReference type="Pfam" id="PF07228">
    <property type="entry name" value="SpoIIE"/>
    <property type="match status" value="1"/>
</dbReference>
<evidence type="ECO:0000313" key="5">
    <source>
        <dbReference type="EMBL" id="EAY25276.1"/>
    </source>
</evidence>
<proteinExistence type="predicted"/>
<gene>
    <name evidence="5" type="ORF">M23134_02746</name>
</gene>
<dbReference type="AlphaFoldDB" id="A1ZWD6"/>
<feature type="transmembrane region" description="Helical" evidence="3">
    <location>
        <begin position="155"/>
        <end position="174"/>
    </location>
</feature>
<dbReference type="GO" id="GO:0016301">
    <property type="term" value="F:kinase activity"/>
    <property type="evidence" value="ECO:0007669"/>
    <property type="project" value="UniProtKB-KW"/>
</dbReference>
<dbReference type="Proteomes" id="UP000004095">
    <property type="component" value="Unassembled WGS sequence"/>
</dbReference>
<sequence>MKPITEDHLHEEWLHEKQRLRQRLSLWTIALTIMLYPGTLADYSMVASAEKSFFVWVRLIPSMVGALGLITFYTLRVPVQWVMYVTLVTVLTSSAYRPIPGDMANFVFTNGACLILMSAIPLIAFWQSVLFWLYLVGLNATVYMVVYADKVPLPQSGLVFTAALGVMFVVVSRFRHEIIHRNFLQSFQLKSQNDQINDQKNQLEALNEDLQEKNSMLTESIGYAKNIQTLLLPRPQDILRVFPQSFVFFKPRNQVSGDFYWLTEIHPHQPEKHGAIVVAMDCTGHGVPGALISMIGESLLKQVVNKEKIHAPHEILNSLHREIRHTLRQKESLNRDGMDMGVVHINFAQKTLQYAGACNTMIYFQDKQLHQLKGDSYSVGGEQREFNRCFTNHVVPLDKPTTFYLFSDGYQDQFGGNEGKKFMRKRFRETLQQIHTLPMPTQIQHLEQTLTQWQGHHEQVDDILVMGFRL</sequence>
<evidence type="ECO:0000259" key="4">
    <source>
        <dbReference type="Pfam" id="PF07228"/>
    </source>
</evidence>
<dbReference type="PANTHER" id="PTHR43156">
    <property type="entry name" value="STAGE II SPORULATION PROTEIN E-RELATED"/>
    <property type="match status" value="1"/>
</dbReference>
<dbReference type="InterPro" id="IPR052016">
    <property type="entry name" value="Bact_Sigma-Reg"/>
</dbReference>
<evidence type="ECO:0000256" key="1">
    <source>
        <dbReference type="ARBA" id="ARBA00022801"/>
    </source>
</evidence>
<keyword evidence="5" id="KW-0418">Kinase</keyword>
<name>A1ZWD6_MICM2</name>
<dbReference type="GO" id="GO:0016791">
    <property type="term" value="F:phosphatase activity"/>
    <property type="evidence" value="ECO:0007669"/>
    <property type="project" value="TreeGrafter"/>
</dbReference>
<keyword evidence="3" id="KW-0472">Membrane</keyword>
<dbReference type="OrthoDB" id="1119265at2"/>
<evidence type="ECO:0000256" key="3">
    <source>
        <dbReference type="SAM" id="Phobius"/>
    </source>
</evidence>
<keyword evidence="6" id="KW-1185">Reference proteome</keyword>
<feature type="transmembrane region" description="Helical" evidence="3">
    <location>
        <begin position="81"/>
        <end position="99"/>
    </location>
</feature>
<feature type="coiled-coil region" evidence="2">
    <location>
        <begin position="189"/>
        <end position="220"/>
    </location>
</feature>
<evidence type="ECO:0000256" key="2">
    <source>
        <dbReference type="SAM" id="Coils"/>
    </source>
</evidence>
<comment type="caution">
    <text evidence="5">The sequence shown here is derived from an EMBL/GenBank/DDBJ whole genome shotgun (WGS) entry which is preliminary data.</text>
</comment>
<protein>
    <submittedName>
        <fullName evidence="5">Serine/threonine kinase with GAF domain</fullName>
    </submittedName>
</protein>
<dbReference type="EMBL" id="AAWS01000051">
    <property type="protein sequence ID" value="EAY25276.1"/>
    <property type="molecule type" value="Genomic_DNA"/>
</dbReference>
<dbReference type="Gene3D" id="3.60.40.10">
    <property type="entry name" value="PPM-type phosphatase domain"/>
    <property type="match status" value="1"/>
</dbReference>
<dbReference type="InterPro" id="IPR036457">
    <property type="entry name" value="PPM-type-like_dom_sf"/>
</dbReference>
<dbReference type="RefSeq" id="WP_002703060.1">
    <property type="nucleotide sequence ID" value="NZ_AAWS01000051.1"/>
</dbReference>
<dbReference type="InterPro" id="IPR001932">
    <property type="entry name" value="PPM-type_phosphatase-like_dom"/>
</dbReference>
<dbReference type="PANTHER" id="PTHR43156:SF9">
    <property type="entry name" value="HAMP DOMAIN-CONTAINING PROTEIN"/>
    <property type="match status" value="1"/>
</dbReference>
<feature type="transmembrane region" description="Helical" evidence="3">
    <location>
        <begin position="53"/>
        <end position="75"/>
    </location>
</feature>
<accession>A1ZWD6</accession>
<keyword evidence="3" id="KW-1133">Transmembrane helix</keyword>
<reference evidence="5 6" key="1">
    <citation type="submission" date="2007-01" db="EMBL/GenBank/DDBJ databases">
        <authorList>
            <person name="Haygood M."/>
            <person name="Podell S."/>
            <person name="Anderson C."/>
            <person name="Hopkinson B."/>
            <person name="Roe K."/>
            <person name="Barbeau K."/>
            <person name="Gaasterland T."/>
            <person name="Ferriera S."/>
            <person name="Johnson J."/>
            <person name="Kravitz S."/>
            <person name="Beeson K."/>
            <person name="Sutton G."/>
            <person name="Rogers Y.-H."/>
            <person name="Friedman R."/>
            <person name="Frazier M."/>
            <person name="Venter J.C."/>
        </authorList>
    </citation>
    <scope>NUCLEOTIDE SEQUENCE [LARGE SCALE GENOMIC DNA]</scope>
    <source>
        <strain evidence="5 6">ATCC 23134</strain>
    </source>
</reference>
<dbReference type="eggNOG" id="COG2208">
    <property type="taxonomic scope" value="Bacteria"/>
</dbReference>
<evidence type="ECO:0000313" key="6">
    <source>
        <dbReference type="Proteomes" id="UP000004095"/>
    </source>
</evidence>
<organism evidence="5 6">
    <name type="scientific">Microscilla marina ATCC 23134</name>
    <dbReference type="NCBI Taxonomy" id="313606"/>
    <lineage>
        <taxon>Bacteria</taxon>
        <taxon>Pseudomonadati</taxon>
        <taxon>Bacteroidota</taxon>
        <taxon>Cytophagia</taxon>
        <taxon>Cytophagales</taxon>
        <taxon>Microscillaceae</taxon>
        <taxon>Microscilla</taxon>
    </lineage>
</organism>
<feature type="transmembrane region" description="Helical" evidence="3">
    <location>
        <begin position="111"/>
        <end position="135"/>
    </location>
</feature>
<keyword evidence="3" id="KW-0812">Transmembrane</keyword>
<keyword evidence="2" id="KW-0175">Coiled coil</keyword>
<feature type="domain" description="PPM-type phosphatase" evidence="4">
    <location>
        <begin position="274"/>
        <end position="469"/>
    </location>
</feature>